<keyword evidence="3" id="KW-1185">Reference proteome</keyword>
<dbReference type="EMBL" id="CP036275">
    <property type="protein sequence ID" value="QDU41199.1"/>
    <property type="molecule type" value="Genomic_DNA"/>
</dbReference>
<dbReference type="NCBIfam" id="TIGR01409">
    <property type="entry name" value="TAT_signal_seq"/>
    <property type="match status" value="1"/>
</dbReference>
<accession>A0A517ZFI4</accession>
<dbReference type="AlphaFoldDB" id="A0A517ZFI4"/>
<feature type="compositionally biased region" description="Gly residues" evidence="1">
    <location>
        <begin position="68"/>
        <end position="89"/>
    </location>
</feature>
<dbReference type="PROSITE" id="PS51318">
    <property type="entry name" value="TAT"/>
    <property type="match status" value="1"/>
</dbReference>
<dbReference type="InterPro" id="IPR006311">
    <property type="entry name" value="TAT_signal"/>
</dbReference>
<dbReference type="RefSeq" id="WP_197443891.1">
    <property type="nucleotide sequence ID" value="NZ_CP036275.1"/>
</dbReference>
<proteinExistence type="predicted"/>
<sequence length="89" mass="8843">MTDRERKLTRRRFLQHSAMGTAMSAAAAGIVLRSDAQTGDKGGADPMSFAPGDPSPYAYHDEEWEANNGGGDGDGGDGGDGGGGGGGGG</sequence>
<name>A0A517ZFI4_9PLAN</name>
<dbReference type="InterPro" id="IPR019546">
    <property type="entry name" value="TAT_signal_bac_arc"/>
</dbReference>
<evidence type="ECO:0000313" key="3">
    <source>
        <dbReference type="Proteomes" id="UP000320496"/>
    </source>
</evidence>
<organism evidence="2 3">
    <name type="scientific">Maioricimonas rarisocia</name>
    <dbReference type="NCBI Taxonomy" id="2528026"/>
    <lineage>
        <taxon>Bacteria</taxon>
        <taxon>Pseudomonadati</taxon>
        <taxon>Planctomycetota</taxon>
        <taxon>Planctomycetia</taxon>
        <taxon>Planctomycetales</taxon>
        <taxon>Planctomycetaceae</taxon>
        <taxon>Maioricimonas</taxon>
    </lineage>
</organism>
<gene>
    <name evidence="2" type="ORF">Mal4_55640</name>
</gene>
<feature type="region of interest" description="Disordered" evidence="1">
    <location>
        <begin position="36"/>
        <end position="89"/>
    </location>
</feature>
<evidence type="ECO:0000256" key="1">
    <source>
        <dbReference type="SAM" id="MobiDB-lite"/>
    </source>
</evidence>
<evidence type="ECO:0000313" key="2">
    <source>
        <dbReference type="EMBL" id="QDU41199.1"/>
    </source>
</evidence>
<reference evidence="2 3" key="1">
    <citation type="submission" date="2019-02" db="EMBL/GenBank/DDBJ databases">
        <title>Deep-cultivation of Planctomycetes and their phenomic and genomic characterization uncovers novel biology.</title>
        <authorList>
            <person name="Wiegand S."/>
            <person name="Jogler M."/>
            <person name="Boedeker C."/>
            <person name="Pinto D."/>
            <person name="Vollmers J."/>
            <person name="Rivas-Marin E."/>
            <person name="Kohn T."/>
            <person name="Peeters S.H."/>
            <person name="Heuer A."/>
            <person name="Rast P."/>
            <person name="Oberbeckmann S."/>
            <person name="Bunk B."/>
            <person name="Jeske O."/>
            <person name="Meyerdierks A."/>
            <person name="Storesund J.E."/>
            <person name="Kallscheuer N."/>
            <person name="Luecker S."/>
            <person name="Lage O.M."/>
            <person name="Pohl T."/>
            <person name="Merkel B.J."/>
            <person name="Hornburger P."/>
            <person name="Mueller R.-W."/>
            <person name="Bruemmer F."/>
            <person name="Labrenz M."/>
            <person name="Spormann A.M."/>
            <person name="Op den Camp H."/>
            <person name="Overmann J."/>
            <person name="Amann R."/>
            <person name="Jetten M.S.M."/>
            <person name="Mascher T."/>
            <person name="Medema M.H."/>
            <person name="Devos D.P."/>
            <person name="Kaster A.-K."/>
            <person name="Ovreas L."/>
            <person name="Rohde M."/>
            <person name="Galperin M.Y."/>
            <person name="Jogler C."/>
        </authorList>
    </citation>
    <scope>NUCLEOTIDE SEQUENCE [LARGE SCALE GENOMIC DNA]</scope>
    <source>
        <strain evidence="2 3">Mal4</strain>
    </source>
</reference>
<dbReference type="KEGG" id="mri:Mal4_55640"/>
<dbReference type="Proteomes" id="UP000320496">
    <property type="component" value="Chromosome"/>
</dbReference>
<protein>
    <submittedName>
        <fullName evidence="2">Uncharacterized protein</fullName>
    </submittedName>
</protein>